<evidence type="ECO:0000313" key="2">
    <source>
        <dbReference type="EMBL" id="SDG16562.1"/>
    </source>
</evidence>
<dbReference type="SUPFAM" id="SSF54593">
    <property type="entry name" value="Glyoxalase/Bleomycin resistance protein/Dihydroxybiphenyl dioxygenase"/>
    <property type="match status" value="1"/>
</dbReference>
<dbReference type="InterPro" id="IPR037523">
    <property type="entry name" value="VOC_core"/>
</dbReference>
<dbReference type="PROSITE" id="PS51819">
    <property type="entry name" value="VOC"/>
    <property type="match status" value="1"/>
</dbReference>
<name>A0A1G7S0K5_9ACTN</name>
<dbReference type="InterPro" id="IPR029068">
    <property type="entry name" value="Glyas_Bleomycin-R_OHBP_Dase"/>
</dbReference>
<protein>
    <submittedName>
        <fullName evidence="3">VOC family protein</fullName>
    </submittedName>
</protein>
<feature type="domain" description="VOC" evidence="1">
    <location>
        <begin position="4"/>
        <end position="126"/>
    </location>
</feature>
<dbReference type="Pfam" id="PF18029">
    <property type="entry name" value="Glyoxalase_6"/>
    <property type="match status" value="1"/>
</dbReference>
<evidence type="ECO:0000313" key="4">
    <source>
        <dbReference type="Proteomes" id="UP000198614"/>
    </source>
</evidence>
<evidence type="ECO:0000313" key="5">
    <source>
        <dbReference type="Proteomes" id="UP001432161"/>
    </source>
</evidence>
<dbReference type="PANTHER" id="PTHR35908">
    <property type="entry name" value="HYPOTHETICAL FUSION PROTEIN"/>
    <property type="match status" value="1"/>
</dbReference>
<keyword evidence="5" id="KW-1185">Reference proteome</keyword>
<dbReference type="Gene3D" id="3.10.180.10">
    <property type="entry name" value="2,3-Dihydroxybiphenyl 1,2-Dioxygenase, domain 1"/>
    <property type="match status" value="1"/>
</dbReference>
<dbReference type="OrthoDB" id="3295209at2"/>
<dbReference type="EMBL" id="CP108330">
    <property type="protein sequence ID" value="WUR37824.1"/>
    <property type="molecule type" value="Genomic_DNA"/>
</dbReference>
<gene>
    <name evidence="3" type="ORF">OHN36_11770</name>
    <name evidence="2" type="ORF">SAMN05216260_11582</name>
</gene>
<proteinExistence type="predicted"/>
<dbReference type="Proteomes" id="UP000198614">
    <property type="component" value="Unassembled WGS sequence"/>
</dbReference>
<evidence type="ECO:0000313" key="3">
    <source>
        <dbReference type="EMBL" id="WUR37824.1"/>
    </source>
</evidence>
<dbReference type="InterPro" id="IPR041581">
    <property type="entry name" value="Glyoxalase_6"/>
</dbReference>
<dbReference type="AlphaFoldDB" id="A0A1G7S0K5"/>
<dbReference type="EMBL" id="FNAX01000015">
    <property type="protein sequence ID" value="SDG16562.1"/>
    <property type="molecule type" value="Genomic_DNA"/>
</dbReference>
<dbReference type="CDD" id="cd06587">
    <property type="entry name" value="VOC"/>
    <property type="match status" value="1"/>
</dbReference>
<sequence length="129" mass="14566">MAGRLIEVVVDCHDPERLAAFWSEVLGWKVIDRDGGTVEIGSWEPTVEEFRARQMAPTVLFIPVPEGKTVKNRLHLDVSPVEGSTEDEVTRLLALGATRVQEEQPANQSWVVLRDPEDNEFCVLRTLDR</sequence>
<accession>A0A1G7S0K5</accession>
<reference evidence="3" key="2">
    <citation type="submission" date="2022-10" db="EMBL/GenBank/DDBJ databases">
        <title>The complete genomes of actinobacterial strains from the NBC collection.</title>
        <authorList>
            <person name="Joergensen T.S."/>
            <person name="Alvarez Arevalo M."/>
            <person name="Sterndorff E.B."/>
            <person name="Faurdal D."/>
            <person name="Vuksanovic O."/>
            <person name="Mourched A.-S."/>
            <person name="Charusanti P."/>
            <person name="Shaw S."/>
            <person name="Blin K."/>
            <person name="Weber T."/>
        </authorList>
    </citation>
    <scope>NUCLEOTIDE SEQUENCE</scope>
    <source>
        <strain evidence="3">NBC_00489</strain>
    </source>
</reference>
<dbReference type="Proteomes" id="UP001432161">
    <property type="component" value="Chromosome"/>
</dbReference>
<reference evidence="2 4" key="1">
    <citation type="submission" date="2016-10" db="EMBL/GenBank/DDBJ databases">
        <authorList>
            <person name="de Groot N.N."/>
        </authorList>
    </citation>
    <scope>NUCLEOTIDE SEQUENCE [LARGE SCALE GENOMIC DNA]</scope>
    <source>
        <strain evidence="2 4">CGMCC 4.1859</strain>
    </source>
</reference>
<organism evidence="2 4">
    <name type="scientific">Streptomyces griseoaurantiacus</name>
    <dbReference type="NCBI Taxonomy" id="68213"/>
    <lineage>
        <taxon>Bacteria</taxon>
        <taxon>Bacillati</taxon>
        <taxon>Actinomycetota</taxon>
        <taxon>Actinomycetes</taxon>
        <taxon>Kitasatosporales</taxon>
        <taxon>Streptomycetaceae</taxon>
        <taxon>Streptomyces</taxon>
        <taxon>Streptomyces aurantiacus group</taxon>
    </lineage>
</organism>
<dbReference type="PANTHER" id="PTHR35908:SF1">
    <property type="entry name" value="CONSERVED PROTEIN"/>
    <property type="match status" value="1"/>
</dbReference>
<evidence type="ECO:0000259" key="1">
    <source>
        <dbReference type="PROSITE" id="PS51819"/>
    </source>
</evidence>